<accession>A0A0C9M8E5</accession>
<evidence type="ECO:0000313" key="5">
    <source>
        <dbReference type="Proteomes" id="UP000053815"/>
    </source>
</evidence>
<dbReference type="Gene3D" id="2.60.120.260">
    <property type="entry name" value="Galactose-binding domain-like"/>
    <property type="match status" value="2"/>
</dbReference>
<evidence type="ECO:0000313" key="4">
    <source>
        <dbReference type="EMBL" id="GAN03384.1"/>
    </source>
</evidence>
<keyword evidence="5" id="KW-1185">Reference proteome</keyword>
<dbReference type="AlphaFoldDB" id="A0A0C9M8E5"/>
<dbReference type="InterPro" id="IPR015908">
    <property type="entry name" value="Allantoicase_dom"/>
</dbReference>
<dbReference type="PANTHER" id="PTHR12045">
    <property type="entry name" value="ALLANTOICASE"/>
    <property type="match status" value="1"/>
</dbReference>
<dbReference type="STRING" id="91626.A0A0C9M8E5"/>
<dbReference type="GO" id="GO:0000256">
    <property type="term" value="P:allantoin catabolic process"/>
    <property type="evidence" value="ECO:0007669"/>
    <property type="project" value="InterPro"/>
</dbReference>
<sequence length="411" mass="45316">MGNVISSQKHRRLKAKDTTEAGFESYTEVSSCHLGGSIELVTDESCGNASNLLKVEKADRQLNLDDFNEATDGWLTKRHESVASVTITLCNESKIAGLDIDTTGYTDCCPSFANVEGYQTSTMTWQAILPESRINADSHNFYDIKDSSVYSSVRLNVAPGGGVARFRVYGEISPDWSDKSKEYNLASAKLGARIVRWTDQRNANNPNILLDGGTRMSDGWLTPRSKLEKERNDFVLVQLATAGALESITIDTTGFDKNSPASVFIQGCYSDDVDPHYDVFASWVCLVPVSPVLPGGETTFYFDDIKNPITHIRMHLIPDGGIQQIKVMGKPAVKETKQQLLIEQAPQDIVIEEEIEDEDDDNVSIIVEEILDTPVIQQLSTVKLSAVDQHPSPATCSRREKRTRKSASTSA</sequence>
<dbReference type="OrthoDB" id="10266039at2759"/>
<gene>
    <name evidence="4" type="ORF">MAM1_0039c02837</name>
</gene>
<evidence type="ECO:0000256" key="2">
    <source>
        <dbReference type="SAM" id="MobiDB-lite"/>
    </source>
</evidence>
<dbReference type="SUPFAM" id="SSF49785">
    <property type="entry name" value="Galactose-binding domain-like"/>
    <property type="match status" value="2"/>
</dbReference>
<protein>
    <submittedName>
        <fullName evidence="4">Allantoicase</fullName>
    </submittedName>
</protein>
<dbReference type="Proteomes" id="UP000053815">
    <property type="component" value="Unassembled WGS sequence"/>
</dbReference>
<feature type="domain" description="Allantoicase" evidence="3">
    <location>
        <begin position="191"/>
        <end position="331"/>
    </location>
</feature>
<dbReference type="GO" id="GO:0004037">
    <property type="term" value="F:allantoicase activity"/>
    <property type="evidence" value="ECO:0007669"/>
    <property type="project" value="InterPro"/>
</dbReference>
<dbReference type="EMBL" id="DF836328">
    <property type="protein sequence ID" value="GAN03384.1"/>
    <property type="molecule type" value="Genomic_DNA"/>
</dbReference>
<name>A0A0C9M8E5_9FUNG</name>
<reference evidence="4" key="1">
    <citation type="submission" date="2014-09" db="EMBL/GenBank/DDBJ databases">
        <title>Draft genome sequence of an oleaginous Mucoromycotina fungus Mucor ambiguus NBRC6742.</title>
        <authorList>
            <person name="Takeda I."/>
            <person name="Yamane N."/>
            <person name="Morita T."/>
            <person name="Tamano K."/>
            <person name="Machida M."/>
            <person name="Baker S."/>
            <person name="Koike H."/>
        </authorList>
    </citation>
    <scope>NUCLEOTIDE SEQUENCE</scope>
    <source>
        <strain evidence="4">NBRC 6742</strain>
    </source>
</reference>
<organism evidence="4">
    <name type="scientific">Mucor ambiguus</name>
    <dbReference type="NCBI Taxonomy" id="91626"/>
    <lineage>
        <taxon>Eukaryota</taxon>
        <taxon>Fungi</taxon>
        <taxon>Fungi incertae sedis</taxon>
        <taxon>Mucoromycota</taxon>
        <taxon>Mucoromycotina</taxon>
        <taxon>Mucoromycetes</taxon>
        <taxon>Mucorales</taxon>
        <taxon>Mucorineae</taxon>
        <taxon>Mucoraceae</taxon>
        <taxon>Mucor</taxon>
    </lineage>
</organism>
<proteinExistence type="inferred from homology"/>
<dbReference type="InterPro" id="IPR005164">
    <property type="entry name" value="Allantoicase"/>
</dbReference>
<dbReference type="Pfam" id="PF03561">
    <property type="entry name" value="Allantoicase"/>
    <property type="match status" value="2"/>
</dbReference>
<evidence type="ECO:0000256" key="1">
    <source>
        <dbReference type="ARBA" id="ARBA00009242"/>
    </source>
</evidence>
<dbReference type="PANTHER" id="PTHR12045:SF3">
    <property type="entry name" value="INACTIVE ALLANTOICASE-RELATED"/>
    <property type="match status" value="1"/>
</dbReference>
<feature type="domain" description="Allantoicase" evidence="3">
    <location>
        <begin position="35"/>
        <end position="172"/>
    </location>
</feature>
<evidence type="ECO:0000259" key="3">
    <source>
        <dbReference type="Pfam" id="PF03561"/>
    </source>
</evidence>
<comment type="similarity">
    <text evidence="1">Belongs to the allantoicase family.</text>
</comment>
<feature type="region of interest" description="Disordered" evidence="2">
    <location>
        <begin position="389"/>
        <end position="411"/>
    </location>
</feature>
<dbReference type="InterPro" id="IPR008979">
    <property type="entry name" value="Galactose-bd-like_sf"/>
</dbReference>